<dbReference type="EMBL" id="JAJJMB010002292">
    <property type="protein sequence ID" value="KAI3952162.1"/>
    <property type="molecule type" value="Genomic_DNA"/>
</dbReference>
<gene>
    <name evidence="1" type="ORF">MKW98_005857</name>
</gene>
<keyword evidence="2" id="KW-1185">Reference proteome</keyword>
<reference evidence="1" key="1">
    <citation type="submission" date="2022-04" db="EMBL/GenBank/DDBJ databases">
        <title>A functionally conserved STORR gene fusion in Papaver species that diverged 16.8 million years ago.</title>
        <authorList>
            <person name="Catania T."/>
        </authorList>
    </citation>
    <scope>NUCLEOTIDE SEQUENCE</scope>
    <source>
        <strain evidence="1">S-188037</strain>
    </source>
</reference>
<accession>A0AAD4TDK3</accession>
<dbReference type="AlphaFoldDB" id="A0AAD4TDK3"/>
<organism evidence="1 2">
    <name type="scientific">Papaver atlanticum</name>
    <dbReference type="NCBI Taxonomy" id="357466"/>
    <lineage>
        <taxon>Eukaryota</taxon>
        <taxon>Viridiplantae</taxon>
        <taxon>Streptophyta</taxon>
        <taxon>Embryophyta</taxon>
        <taxon>Tracheophyta</taxon>
        <taxon>Spermatophyta</taxon>
        <taxon>Magnoliopsida</taxon>
        <taxon>Ranunculales</taxon>
        <taxon>Papaveraceae</taxon>
        <taxon>Papaveroideae</taxon>
        <taxon>Papaver</taxon>
    </lineage>
</organism>
<name>A0AAD4TDK3_9MAGN</name>
<proteinExistence type="predicted"/>
<protein>
    <submittedName>
        <fullName evidence="1">Uncharacterized protein</fullName>
    </submittedName>
</protein>
<sequence length="381" mass="43291">MSSSIFNKLASSRRMVSTVFTVPHAVSDSLSSLETEQRPPDSVLLANLYQPGHQALDFNLGQKNWSGKKAYETRMLVQSVIGDYVYKHIGLDNLYFDAMFWKWLTSDQRFKDLGVFYKPAPIPDKNEWKASWSQEGKPNWLGTVPTRADYHLCNTAMVDSFIDEGGKGGYVVIYIDSYARPKVAVVGFSPKGSRFFFELQAIRAALQLALDGGYGPKFELTHRSVKLEELFSHVSDFEDLGTVHHCRENYSESDGGDDSRVCVAYQGLYLLEHFIMEDSELLYPVINEILQLRSKLSPYVSFSENLSQASAHLGECYGTPTTEEMKLFQLLDGEYEVYEMVMKPDKFSEELWTHSMMIASRDIGTMAKMFWKSGYLGLVKC</sequence>
<dbReference type="Proteomes" id="UP001202328">
    <property type="component" value="Unassembled WGS sequence"/>
</dbReference>
<comment type="caution">
    <text evidence="1">The sequence shown here is derived from an EMBL/GenBank/DDBJ whole genome shotgun (WGS) entry which is preliminary data.</text>
</comment>
<evidence type="ECO:0000313" key="1">
    <source>
        <dbReference type="EMBL" id="KAI3952162.1"/>
    </source>
</evidence>
<evidence type="ECO:0000313" key="2">
    <source>
        <dbReference type="Proteomes" id="UP001202328"/>
    </source>
</evidence>